<dbReference type="InterPro" id="IPR023346">
    <property type="entry name" value="Lysozyme-like_dom_sf"/>
</dbReference>
<accession>A0AAE7X2R2</accession>
<dbReference type="KEGG" id="vg:77944142"/>
<dbReference type="Gene3D" id="1.10.530.10">
    <property type="match status" value="1"/>
</dbReference>
<reference evidence="1" key="1">
    <citation type="submission" date="2021-07" db="EMBL/GenBank/DDBJ databases">
        <authorList>
            <person name="Roth S.J."/>
            <person name="Krukonis G.P."/>
            <person name="Delesalle V.A."/>
        </authorList>
    </citation>
    <scope>NUCLEOTIDE SEQUENCE</scope>
</reference>
<dbReference type="RefSeq" id="YP_010668018.1">
    <property type="nucleotide sequence ID" value="NC_070952.1"/>
</dbReference>
<dbReference type="EMBL" id="MZ501267">
    <property type="protein sequence ID" value="QZA70737.1"/>
    <property type="molecule type" value="Genomic_DNA"/>
</dbReference>
<dbReference type="GeneID" id="77944142"/>
<protein>
    <submittedName>
        <fullName evidence="1">Endolysin</fullName>
    </submittedName>
</protein>
<sequence>MTNSVKDESVLKSLQTSLAKLSLYGGRVDGLFGDLCRKAVITMLNKAFPSVKTSTLPGNTYDANSVYTFLQTGLARAGLYTITIDGKWGPTSQGAFDKLSLAYTQAIKKSNGETMLPLQPATVVPTHVNEAQLKLMLSQDAWGKIASLLDPMNKCMDMFDITSGLRKAHFMAQILHETASFKYSEEIASGAAYEGRADLGNTQPGDGKLFKGRGWLQLTGRLNYLKCETFLRQHLNDPSIDLTSSATAAAQVANNPLYSALASGYFWGYIKPKLNPTADKDDIFWVSVYVNGWAKQAKPYYPNKDLEPNGMADRVAKLAIAKQAFGLI</sequence>
<dbReference type="Proteomes" id="UP000827517">
    <property type="component" value="Segment"/>
</dbReference>
<organism evidence="1 2">
    <name type="scientific">Erwinia phage AH04</name>
    <dbReference type="NCBI Taxonomy" id="2869569"/>
    <lineage>
        <taxon>Viruses</taxon>
        <taxon>Duplodnaviria</taxon>
        <taxon>Heunggongvirae</taxon>
        <taxon>Uroviricota</taxon>
        <taxon>Caudoviricetes</taxon>
        <taxon>Chimalliviridae</taxon>
        <taxon>Meadowvirus</taxon>
        <taxon>Meadowvirus AH04</taxon>
    </lineage>
</organism>
<gene>
    <name evidence="1" type="primary">264</name>
    <name evidence="1" type="ORF">AH04_264</name>
</gene>
<proteinExistence type="predicted"/>
<name>A0AAE7X2R2_9CAUD</name>
<evidence type="ECO:0000313" key="1">
    <source>
        <dbReference type="EMBL" id="QZA70737.1"/>
    </source>
</evidence>
<keyword evidence="2" id="KW-1185">Reference proteome</keyword>
<evidence type="ECO:0000313" key="2">
    <source>
        <dbReference type="Proteomes" id="UP000827517"/>
    </source>
</evidence>
<dbReference type="SUPFAM" id="SSF53955">
    <property type="entry name" value="Lysozyme-like"/>
    <property type="match status" value="1"/>
</dbReference>